<reference evidence="2" key="1">
    <citation type="submission" date="2019-12" db="EMBL/GenBank/DDBJ databases">
        <title>Genome sequencing and annotation of Brassica cretica.</title>
        <authorList>
            <person name="Studholme D.J."/>
            <person name="Sarris P."/>
        </authorList>
    </citation>
    <scope>NUCLEOTIDE SEQUENCE</scope>
    <source>
        <strain evidence="2">PFS-109/04</strain>
        <tissue evidence="2">Leaf</tissue>
    </source>
</reference>
<accession>A0A8S9PYX9</accession>
<evidence type="ECO:0000256" key="1">
    <source>
        <dbReference type="SAM" id="MobiDB-lite"/>
    </source>
</evidence>
<protein>
    <submittedName>
        <fullName evidence="2">Uncharacterized protein</fullName>
    </submittedName>
</protein>
<dbReference type="Proteomes" id="UP000712600">
    <property type="component" value="Unassembled WGS sequence"/>
</dbReference>
<dbReference type="AlphaFoldDB" id="A0A8S9PYX9"/>
<proteinExistence type="predicted"/>
<gene>
    <name evidence="2" type="ORF">F2Q69_00047576</name>
</gene>
<comment type="caution">
    <text evidence="2">The sequence shown here is derived from an EMBL/GenBank/DDBJ whole genome shotgun (WGS) entry which is preliminary data.</text>
</comment>
<sequence length="133" mass="14487">MFVGAEPPGVFTGATTRRDIAKLVIIVRSPTVATDHAAIRVRTKPLEPPEVLPHCVRELHAPPPEIVAAAFAAFLRRKSSPPLSLPSSAARPPPDRCRINVGPPPRRRRTTGKQLPDYRRTTASPLPAAVTRR</sequence>
<feature type="region of interest" description="Disordered" evidence="1">
    <location>
        <begin position="80"/>
        <end position="133"/>
    </location>
</feature>
<evidence type="ECO:0000313" key="3">
    <source>
        <dbReference type="Proteomes" id="UP000712600"/>
    </source>
</evidence>
<organism evidence="2 3">
    <name type="scientific">Brassica cretica</name>
    <name type="common">Mustard</name>
    <dbReference type="NCBI Taxonomy" id="69181"/>
    <lineage>
        <taxon>Eukaryota</taxon>
        <taxon>Viridiplantae</taxon>
        <taxon>Streptophyta</taxon>
        <taxon>Embryophyta</taxon>
        <taxon>Tracheophyta</taxon>
        <taxon>Spermatophyta</taxon>
        <taxon>Magnoliopsida</taxon>
        <taxon>eudicotyledons</taxon>
        <taxon>Gunneridae</taxon>
        <taxon>Pentapetalae</taxon>
        <taxon>rosids</taxon>
        <taxon>malvids</taxon>
        <taxon>Brassicales</taxon>
        <taxon>Brassicaceae</taxon>
        <taxon>Brassiceae</taxon>
        <taxon>Brassica</taxon>
    </lineage>
</organism>
<name>A0A8S9PYX9_BRACR</name>
<feature type="compositionally biased region" description="Low complexity" evidence="1">
    <location>
        <begin position="80"/>
        <end position="90"/>
    </location>
</feature>
<dbReference type="EMBL" id="QGKX02001347">
    <property type="protein sequence ID" value="KAF3523746.1"/>
    <property type="molecule type" value="Genomic_DNA"/>
</dbReference>
<evidence type="ECO:0000313" key="2">
    <source>
        <dbReference type="EMBL" id="KAF3523746.1"/>
    </source>
</evidence>